<feature type="region of interest" description="Disordered" evidence="8">
    <location>
        <begin position="244"/>
        <end position="297"/>
    </location>
</feature>
<feature type="compositionally biased region" description="Basic and acidic residues" evidence="8">
    <location>
        <begin position="267"/>
        <end position="283"/>
    </location>
</feature>
<dbReference type="EC" id="2.4.1.173" evidence="2"/>
<feature type="region of interest" description="Disordered" evidence="8">
    <location>
        <begin position="969"/>
        <end position="1002"/>
    </location>
</feature>
<comment type="catalytic activity">
    <reaction evidence="7">
        <text>a sterol + UDP-alpha-D-glucose = a sterol 3-beta-D-glucoside + UDP + H(+)</text>
        <dbReference type="Rhea" id="RHEA:22724"/>
        <dbReference type="ChEBI" id="CHEBI:15378"/>
        <dbReference type="ChEBI" id="CHEBI:15889"/>
        <dbReference type="ChEBI" id="CHEBI:37424"/>
        <dbReference type="ChEBI" id="CHEBI:58223"/>
        <dbReference type="ChEBI" id="CHEBI:58885"/>
        <dbReference type="EC" id="2.4.1.173"/>
    </reaction>
    <physiologicalReaction direction="left-to-right" evidence="7">
        <dbReference type="Rhea" id="RHEA:22725"/>
    </physiologicalReaction>
</comment>
<feature type="domain" description="PH" evidence="9">
    <location>
        <begin position="90"/>
        <end position="192"/>
    </location>
</feature>
<dbReference type="Pfam" id="PF06722">
    <property type="entry name" value="EryCIII-like_C"/>
    <property type="match status" value="1"/>
</dbReference>
<sequence>MNFATSDAASDTSASSGDSDELNDRVIPLLVGEFGVLAEDGEEERLLFESDGAYFQDVAILGVIHLTTHRITFHASLLSTRPDLLSHSQVIKSGPVLVHRSGLHRKRRLWMELYHDMLCTFPDSTDEGRVRPLFAMLLSNVKEVKPLDPASPKSVKVVFRTKWGTKNGHVEYDTHESAASWRRELTTALHNLRQSRNTLFKDEDSGEGSQSGVRISIPLHRVESFESRTWGNFANVVTFSLTAPGGTSESSSIADVQYTSQPSEPNETIRDLKDRGYRAESHRNSITAKERRVKTPATLDSSDQVVVDFGELAIMNMEEAKPETGAQQGSESRDPAEVARRKFALPEGDDLWHARAAVGRFTISVGYIVVTPRFVCFWSKGFISDTQLRFHVHDINSAHQPEEKRKCDGVFHRMVLEIKGHKDIMFTFRSEELRDDAMKRINAAAKEAKAKMASKRASLSPVPDSVATLVASSAMAATAPLASSPQPATPTSSTAPSATEQLASVSRILERSATRIIPTELLAHLPRPINIPADKQLHVQKQHFVCLTIGSRGDIQPYIALCLGLKKEGHEVTIVTHEEYKAWVEGFGIQHRTAGGDPGALMKLSVEHKMFSPQFFKESLGNFRKWLDELLVDSYDQVKAAGATVLIESPSAMAGVHIAEALNIPYFRAFTMPWSRTAEYPHAFISPPDFVAGSFNFSTYVLFDNVFWRATAPQINPWRKKHLGLPSTDLEHLAQTKIPFLYNFSQNVVPKPLDWSDTTIITGYWFLDNPDLGWKPSQSLQDFIAKARADGKPLVYIGFGSIVVENPKAMTRSIVKAVLKSDVRAILNKGWSARMASSNDNEPEVEIPPEVYEVDKIPHDWLFPQIDAALHHGGAGTTGASLRAGIPTLIKPWFGDQFFWAARVQKLGAGLRVPSLSSSDLAHALTKATSDRVIREKAQAVGEKVRSENGVATAIQSLYMYLHRAGIRPEHKRSKSSATSAVTSQQQQQQHPQEKQVGGRQPNEYSFLEVACDAITPSAKHRPVHGFSFDSK</sequence>
<evidence type="ECO:0000313" key="11">
    <source>
        <dbReference type="Proteomes" id="UP000054248"/>
    </source>
</evidence>
<evidence type="ECO:0000256" key="7">
    <source>
        <dbReference type="ARBA" id="ARBA00049453"/>
    </source>
</evidence>
<dbReference type="FunFam" id="3.40.50.2000:FF:000029">
    <property type="entry name" value="Sterol 3-beta-glucosyltransferase"/>
    <property type="match status" value="1"/>
</dbReference>
<evidence type="ECO:0000256" key="5">
    <source>
        <dbReference type="ARBA" id="ARBA00029843"/>
    </source>
</evidence>
<organism evidence="10 11">
    <name type="scientific">Tulasnella calospora MUT 4182</name>
    <dbReference type="NCBI Taxonomy" id="1051891"/>
    <lineage>
        <taxon>Eukaryota</taxon>
        <taxon>Fungi</taxon>
        <taxon>Dikarya</taxon>
        <taxon>Basidiomycota</taxon>
        <taxon>Agaricomycotina</taxon>
        <taxon>Agaricomycetes</taxon>
        <taxon>Cantharellales</taxon>
        <taxon>Tulasnellaceae</taxon>
        <taxon>Tulasnella</taxon>
    </lineage>
</organism>
<evidence type="ECO:0000256" key="1">
    <source>
        <dbReference type="ARBA" id="ARBA00006962"/>
    </source>
</evidence>
<accession>A0A0C3LJ31</accession>
<dbReference type="InterPro" id="IPR050426">
    <property type="entry name" value="Glycosyltransferase_28"/>
</dbReference>
<dbReference type="InterPro" id="IPR001849">
    <property type="entry name" value="PH_domain"/>
</dbReference>
<dbReference type="PANTHER" id="PTHR48050:SF26">
    <property type="entry name" value="STEROL 3-BETA-GLUCOSYLTRANSFERASE"/>
    <property type="match status" value="1"/>
</dbReference>
<name>A0A0C3LJ31_9AGAM</name>
<dbReference type="InterPro" id="IPR002213">
    <property type="entry name" value="UDP_glucos_trans"/>
</dbReference>
<evidence type="ECO:0000313" key="10">
    <source>
        <dbReference type="EMBL" id="KIO34033.1"/>
    </source>
</evidence>
<feature type="compositionally biased region" description="Low complexity" evidence="8">
    <location>
        <begin position="976"/>
        <end position="991"/>
    </location>
</feature>
<dbReference type="FunFam" id="3.40.50.2000:FF:000009">
    <property type="entry name" value="Sterol 3-beta-glucosyltransferase UGT80A2"/>
    <property type="match status" value="1"/>
</dbReference>
<keyword evidence="11" id="KW-1185">Reference proteome</keyword>
<dbReference type="EMBL" id="KN822945">
    <property type="protein sequence ID" value="KIO34033.1"/>
    <property type="molecule type" value="Genomic_DNA"/>
</dbReference>
<dbReference type="InterPro" id="IPR004276">
    <property type="entry name" value="GlycoTrans_28_N"/>
</dbReference>
<dbReference type="OrthoDB" id="10261837at2759"/>
<evidence type="ECO:0000256" key="3">
    <source>
        <dbReference type="ARBA" id="ARBA00022676"/>
    </source>
</evidence>
<dbReference type="GO" id="GO:0016906">
    <property type="term" value="F:sterol 3-beta-glucosyltransferase activity"/>
    <property type="evidence" value="ECO:0007669"/>
    <property type="project" value="UniProtKB-EC"/>
</dbReference>
<proteinExistence type="inferred from homology"/>
<dbReference type="AlphaFoldDB" id="A0A0C3LJ31"/>
<feature type="compositionally biased region" description="Polar residues" evidence="8">
    <location>
        <begin position="244"/>
        <end position="266"/>
    </location>
</feature>
<protein>
    <recommendedName>
        <fullName evidence="2">sterol 3beta-glucosyltransferase</fullName>
        <ecNumber evidence="2">2.4.1.173</ecNumber>
    </recommendedName>
    <alternativeName>
        <fullName evidence="5">Autophagy-related protein 26</fullName>
    </alternativeName>
</protein>
<dbReference type="SUPFAM" id="SSF53756">
    <property type="entry name" value="UDP-Glycosyltransferase/glycogen phosphorylase"/>
    <property type="match status" value="1"/>
</dbReference>
<evidence type="ECO:0000256" key="8">
    <source>
        <dbReference type="SAM" id="MobiDB-lite"/>
    </source>
</evidence>
<evidence type="ECO:0000256" key="6">
    <source>
        <dbReference type="ARBA" id="ARBA00047886"/>
    </source>
</evidence>
<evidence type="ECO:0000256" key="4">
    <source>
        <dbReference type="ARBA" id="ARBA00022679"/>
    </source>
</evidence>
<comment type="catalytic activity">
    <reaction evidence="6">
        <text>ergosterol + UDP-alpha-D-glucose = ergosteryl 3-beta-D-glucoside + UDP + H(+)</text>
        <dbReference type="Rhea" id="RHEA:61836"/>
        <dbReference type="ChEBI" id="CHEBI:15378"/>
        <dbReference type="ChEBI" id="CHEBI:16933"/>
        <dbReference type="ChEBI" id="CHEBI:52973"/>
        <dbReference type="ChEBI" id="CHEBI:58223"/>
        <dbReference type="ChEBI" id="CHEBI:58885"/>
    </reaction>
    <physiologicalReaction direction="left-to-right" evidence="6">
        <dbReference type="Rhea" id="RHEA:61837"/>
    </physiologicalReaction>
</comment>
<dbReference type="SMART" id="SM00233">
    <property type="entry name" value="PH"/>
    <property type="match status" value="1"/>
</dbReference>
<dbReference type="PANTHER" id="PTHR48050">
    <property type="entry name" value="STEROL 3-BETA-GLUCOSYLTRANSFERASE"/>
    <property type="match status" value="1"/>
</dbReference>
<reference evidence="11" key="2">
    <citation type="submission" date="2015-01" db="EMBL/GenBank/DDBJ databases">
        <title>Evolutionary Origins and Diversification of the Mycorrhizal Mutualists.</title>
        <authorList>
            <consortium name="DOE Joint Genome Institute"/>
            <consortium name="Mycorrhizal Genomics Consortium"/>
            <person name="Kohler A."/>
            <person name="Kuo A."/>
            <person name="Nagy L.G."/>
            <person name="Floudas D."/>
            <person name="Copeland A."/>
            <person name="Barry K.W."/>
            <person name="Cichocki N."/>
            <person name="Veneault-Fourrey C."/>
            <person name="LaButti K."/>
            <person name="Lindquist E.A."/>
            <person name="Lipzen A."/>
            <person name="Lundell T."/>
            <person name="Morin E."/>
            <person name="Murat C."/>
            <person name="Riley R."/>
            <person name="Ohm R."/>
            <person name="Sun H."/>
            <person name="Tunlid A."/>
            <person name="Henrissat B."/>
            <person name="Grigoriev I.V."/>
            <person name="Hibbett D.S."/>
            <person name="Martin F."/>
        </authorList>
    </citation>
    <scope>NUCLEOTIDE SEQUENCE [LARGE SCALE GENOMIC DNA]</scope>
    <source>
        <strain evidence="11">MUT 4182</strain>
    </source>
</reference>
<dbReference type="GO" id="GO:0016125">
    <property type="term" value="P:sterol metabolic process"/>
    <property type="evidence" value="ECO:0007669"/>
    <property type="project" value="TreeGrafter"/>
</dbReference>
<dbReference type="InterPro" id="IPR010610">
    <property type="entry name" value="EryCIII-like_C"/>
</dbReference>
<evidence type="ECO:0000256" key="2">
    <source>
        <dbReference type="ARBA" id="ARBA00012650"/>
    </source>
</evidence>
<gene>
    <name evidence="10" type="ORF">M407DRAFT_64918</name>
</gene>
<dbReference type="HOGENOM" id="CLU_000537_6_0_1"/>
<dbReference type="Proteomes" id="UP000054248">
    <property type="component" value="Unassembled WGS sequence"/>
</dbReference>
<keyword evidence="4 10" id="KW-0808">Transferase</keyword>
<evidence type="ECO:0000259" key="9">
    <source>
        <dbReference type="SMART" id="SM00233"/>
    </source>
</evidence>
<dbReference type="GO" id="GO:0005975">
    <property type="term" value="P:carbohydrate metabolic process"/>
    <property type="evidence" value="ECO:0007669"/>
    <property type="project" value="InterPro"/>
</dbReference>
<keyword evidence="3" id="KW-0328">Glycosyltransferase</keyword>
<comment type="similarity">
    <text evidence="1">Belongs to the glycosyltransferase 28 family.</text>
</comment>
<dbReference type="SUPFAM" id="SSF50729">
    <property type="entry name" value="PH domain-like"/>
    <property type="match status" value="1"/>
</dbReference>
<feature type="compositionally biased region" description="Low complexity" evidence="8">
    <location>
        <begin position="1"/>
        <end position="17"/>
    </location>
</feature>
<feature type="region of interest" description="Disordered" evidence="8">
    <location>
        <begin position="1"/>
        <end position="20"/>
    </location>
</feature>
<reference evidence="10 11" key="1">
    <citation type="submission" date="2014-04" db="EMBL/GenBank/DDBJ databases">
        <authorList>
            <consortium name="DOE Joint Genome Institute"/>
            <person name="Kuo A."/>
            <person name="Girlanda M."/>
            <person name="Perotto S."/>
            <person name="Kohler A."/>
            <person name="Nagy L.G."/>
            <person name="Floudas D."/>
            <person name="Copeland A."/>
            <person name="Barry K.W."/>
            <person name="Cichocki N."/>
            <person name="Veneault-Fourrey C."/>
            <person name="LaButti K."/>
            <person name="Lindquist E.A."/>
            <person name="Lipzen A."/>
            <person name="Lundell T."/>
            <person name="Morin E."/>
            <person name="Murat C."/>
            <person name="Sun H."/>
            <person name="Tunlid A."/>
            <person name="Henrissat B."/>
            <person name="Grigoriev I.V."/>
            <person name="Hibbett D.S."/>
            <person name="Martin F."/>
            <person name="Nordberg H.P."/>
            <person name="Cantor M.N."/>
            <person name="Hua S.X."/>
        </authorList>
    </citation>
    <scope>NUCLEOTIDE SEQUENCE [LARGE SCALE GENOMIC DNA]</scope>
    <source>
        <strain evidence="10 11">MUT 4182</strain>
    </source>
</reference>
<dbReference type="STRING" id="1051891.A0A0C3LJ31"/>
<dbReference type="Gene3D" id="3.40.50.2000">
    <property type="entry name" value="Glycogen Phosphorylase B"/>
    <property type="match status" value="2"/>
</dbReference>
<dbReference type="CDD" id="cd03784">
    <property type="entry name" value="GT1_Gtf-like"/>
    <property type="match status" value="1"/>
</dbReference>
<dbReference type="Pfam" id="PF03033">
    <property type="entry name" value="Glyco_transf_28"/>
    <property type="match status" value="1"/>
</dbReference>